<dbReference type="PANTHER" id="PTHR43398">
    <property type="entry name" value="DOLICHOL-PHOSPHATE MANNOSYLTRANSFERASE SUBUNIT 1"/>
    <property type="match status" value="1"/>
</dbReference>
<accession>A0ABS6AHA4</accession>
<evidence type="ECO:0000256" key="2">
    <source>
        <dbReference type="ARBA" id="ARBA00006739"/>
    </source>
</evidence>
<keyword evidence="7 8" id="KW-0472">Membrane</keyword>
<dbReference type="Proteomes" id="UP001166191">
    <property type="component" value="Unassembled WGS sequence"/>
</dbReference>
<dbReference type="RefSeq" id="WP_216032656.1">
    <property type="nucleotide sequence ID" value="NZ_JAHKNG010000009.1"/>
</dbReference>
<keyword evidence="4" id="KW-0808">Transferase</keyword>
<comment type="similarity">
    <text evidence="2">Belongs to the glycosyltransferase 2 family.</text>
</comment>
<evidence type="ECO:0000256" key="4">
    <source>
        <dbReference type="ARBA" id="ARBA00022679"/>
    </source>
</evidence>
<evidence type="ECO:0000256" key="1">
    <source>
        <dbReference type="ARBA" id="ARBA00004141"/>
    </source>
</evidence>
<evidence type="ECO:0000256" key="8">
    <source>
        <dbReference type="SAM" id="Phobius"/>
    </source>
</evidence>
<dbReference type="EMBL" id="JAHKNG010000009">
    <property type="protein sequence ID" value="MBU3029978.1"/>
    <property type="molecule type" value="Genomic_DNA"/>
</dbReference>
<evidence type="ECO:0000259" key="9">
    <source>
        <dbReference type="Pfam" id="PF00535"/>
    </source>
</evidence>
<feature type="transmembrane region" description="Helical" evidence="8">
    <location>
        <begin position="242"/>
        <end position="269"/>
    </location>
</feature>
<feature type="transmembrane region" description="Helical" evidence="8">
    <location>
        <begin position="343"/>
        <end position="365"/>
    </location>
</feature>
<keyword evidence="5 8" id="KW-0812">Transmembrane</keyword>
<feature type="transmembrane region" description="Helical" evidence="8">
    <location>
        <begin position="275"/>
        <end position="291"/>
    </location>
</feature>
<dbReference type="PANTHER" id="PTHR43398:SF1">
    <property type="entry name" value="DOLICHOL-PHOSPHATE MANNOSYLTRANSFERASE SUBUNIT 1"/>
    <property type="match status" value="1"/>
</dbReference>
<dbReference type="InterPro" id="IPR001173">
    <property type="entry name" value="Glyco_trans_2-like"/>
</dbReference>
<comment type="caution">
    <text evidence="11">The sequence shown here is derived from an EMBL/GenBank/DDBJ whole genome shotgun (WGS) entry which is preliminary data.</text>
</comment>
<feature type="domain" description="GtrA/DPMS transmembrane" evidence="10">
    <location>
        <begin position="247"/>
        <end position="366"/>
    </location>
</feature>
<organism evidence="11 12">
    <name type="scientific">Paracoccus marinaquae</name>
    <dbReference type="NCBI Taxonomy" id="2841926"/>
    <lineage>
        <taxon>Bacteria</taxon>
        <taxon>Pseudomonadati</taxon>
        <taxon>Pseudomonadota</taxon>
        <taxon>Alphaproteobacteria</taxon>
        <taxon>Rhodobacterales</taxon>
        <taxon>Paracoccaceae</taxon>
        <taxon>Paracoccus</taxon>
    </lineage>
</organism>
<evidence type="ECO:0000256" key="6">
    <source>
        <dbReference type="ARBA" id="ARBA00022989"/>
    </source>
</evidence>
<reference evidence="11" key="1">
    <citation type="submission" date="2021-06" db="EMBL/GenBank/DDBJ databases">
        <title>Paracoccus bacterium XHP0099 sp. nov., isolated from the surface waters of the Yellow Sea.</title>
        <authorList>
            <person name="Xue H."/>
            <person name="Zhang D."/>
        </authorList>
    </citation>
    <scope>NUCLEOTIDE SEQUENCE</scope>
    <source>
        <strain evidence="11">XHP0099</strain>
    </source>
</reference>
<feature type="transmembrane region" description="Helical" evidence="8">
    <location>
        <begin position="312"/>
        <end position="331"/>
    </location>
</feature>
<keyword evidence="3" id="KW-0328">Glycosyltransferase</keyword>
<keyword evidence="6 8" id="KW-1133">Transmembrane helix</keyword>
<evidence type="ECO:0000313" key="12">
    <source>
        <dbReference type="Proteomes" id="UP001166191"/>
    </source>
</evidence>
<keyword evidence="12" id="KW-1185">Reference proteome</keyword>
<comment type="subcellular location">
    <subcellularLocation>
        <location evidence="1">Membrane</location>
        <topology evidence="1">Multi-pass membrane protein</topology>
    </subcellularLocation>
</comment>
<evidence type="ECO:0000259" key="10">
    <source>
        <dbReference type="Pfam" id="PF04138"/>
    </source>
</evidence>
<dbReference type="InterPro" id="IPR039528">
    <property type="entry name" value="DPM1-like"/>
</dbReference>
<evidence type="ECO:0000256" key="5">
    <source>
        <dbReference type="ARBA" id="ARBA00022692"/>
    </source>
</evidence>
<sequence>MDGDLARIQVISPISIVVPTYKERENIPLVIERVRQLRERDGLDAELIFMDDMSRDGSIEAVEASGHDWVRIVERTEDRGLSPAVIDGFRNARNPVLVCMDCDLSHPPEKIPQMVYALSSGQQFVIGSRYVPGGSTDDDWGFFRWLNSRVATLLARPLTSVKDPMSGFFALRRKDFDRAQELNPVGYKIALELIVKCGFENVGEVPIHFTDRIHGESKLTLREQLKYIKHLRRLYLFRFANAMYLLQFLVVGMSGVVVNMAMLTLLLALGATPKLAIAGGIIVSVVSNFLLNRRFTFSYARDRNPLGQFAGFVGASAIGMIVNYALSVYLIENVLPETRSSIYIASLLGISAGMLFNFLGNRYVVFRKRYIHK</sequence>
<dbReference type="Pfam" id="PF04138">
    <property type="entry name" value="GtrA_DPMS_TM"/>
    <property type="match status" value="1"/>
</dbReference>
<protein>
    <submittedName>
        <fullName evidence="11">Glycosyltransferase family 2 protein</fullName>
    </submittedName>
</protein>
<dbReference type="CDD" id="cd06442">
    <property type="entry name" value="DPM1_like"/>
    <property type="match status" value="1"/>
</dbReference>
<dbReference type="Pfam" id="PF00535">
    <property type="entry name" value="Glycos_transf_2"/>
    <property type="match status" value="1"/>
</dbReference>
<dbReference type="InterPro" id="IPR007267">
    <property type="entry name" value="GtrA_DPMS_TM"/>
</dbReference>
<name>A0ABS6AHA4_9RHOB</name>
<gene>
    <name evidence="11" type="ORF">KNW02_07585</name>
</gene>
<evidence type="ECO:0000256" key="3">
    <source>
        <dbReference type="ARBA" id="ARBA00022676"/>
    </source>
</evidence>
<feature type="domain" description="Glycosyltransferase 2-like" evidence="9">
    <location>
        <begin position="15"/>
        <end position="177"/>
    </location>
</feature>
<proteinExistence type="inferred from homology"/>
<evidence type="ECO:0000313" key="11">
    <source>
        <dbReference type="EMBL" id="MBU3029978.1"/>
    </source>
</evidence>
<evidence type="ECO:0000256" key="7">
    <source>
        <dbReference type="ARBA" id="ARBA00023136"/>
    </source>
</evidence>